<dbReference type="RefSeq" id="WP_370563407.1">
    <property type="nucleotide sequence ID" value="NZ_JBFWIB010000003.1"/>
</dbReference>
<evidence type="ECO:0000313" key="2">
    <source>
        <dbReference type="EMBL" id="MEZ0473296.1"/>
    </source>
</evidence>
<evidence type="ECO:0000256" key="1">
    <source>
        <dbReference type="SAM" id="MobiDB-lite"/>
    </source>
</evidence>
<accession>A0ABV4HKN5</accession>
<proteinExistence type="predicted"/>
<name>A0ABV4HKN5_9GAMM</name>
<gene>
    <name evidence="2" type="ORF">AB6713_01490</name>
</gene>
<evidence type="ECO:0000313" key="3">
    <source>
        <dbReference type="Proteomes" id="UP001566331"/>
    </source>
</evidence>
<comment type="caution">
    <text evidence="2">The sequence shown here is derived from an EMBL/GenBank/DDBJ whole genome shotgun (WGS) entry which is preliminary data.</text>
</comment>
<dbReference type="EMBL" id="JBFWIC010000001">
    <property type="protein sequence ID" value="MEZ0473296.1"/>
    <property type="molecule type" value="Genomic_DNA"/>
</dbReference>
<feature type="region of interest" description="Disordered" evidence="1">
    <location>
        <begin position="23"/>
        <end position="43"/>
    </location>
</feature>
<protein>
    <recommendedName>
        <fullName evidence="4">HTH araC/xylS-type domain-containing protein</fullName>
    </recommendedName>
</protein>
<evidence type="ECO:0008006" key="4">
    <source>
        <dbReference type="Google" id="ProtNLM"/>
    </source>
</evidence>
<keyword evidence="3" id="KW-1185">Reference proteome</keyword>
<sequence length="43" mass="4813">MMAETGNAAGIARMARSYEMPRAFRRHAISSTGMPSGSRRERR</sequence>
<reference evidence="2 3" key="1">
    <citation type="submission" date="2024-07" db="EMBL/GenBank/DDBJ databases">
        <title>Luteimonas salilacus sp. nov., isolated from the shore soil of Salt Lake in Tibet of China.</title>
        <authorList>
            <person name="Zhang X."/>
            <person name="Li A."/>
        </authorList>
    </citation>
    <scope>NUCLEOTIDE SEQUENCE [LARGE SCALE GENOMIC DNA]</scope>
    <source>
        <strain evidence="2 3">B3-2-R+30</strain>
    </source>
</reference>
<dbReference type="Proteomes" id="UP001566331">
    <property type="component" value="Unassembled WGS sequence"/>
</dbReference>
<organism evidence="2 3">
    <name type="scientific">Luteimonas salinilitoris</name>
    <dbReference type="NCBI Taxonomy" id="3237697"/>
    <lineage>
        <taxon>Bacteria</taxon>
        <taxon>Pseudomonadati</taxon>
        <taxon>Pseudomonadota</taxon>
        <taxon>Gammaproteobacteria</taxon>
        <taxon>Lysobacterales</taxon>
        <taxon>Lysobacteraceae</taxon>
        <taxon>Luteimonas</taxon>
    </lineage>
</organism>